<dbReference type="Pfam" id="PF13561">
    <property type="entry name" value="adh_short_C2"/>
    <property type="match status" value="1"/>
</dbReference>
<dbReference type="Gene3D" id="3.40.50.720">
    <property type="entry name" value="NAD(P)-binding Rossmann-like Domain"/>
    <property type="match status" value="1"/>
</dbReference>
<dbReference type="SUPFAM" id="SSF51735">
    <property type="entry name" value="NAD(P)-binding Rossmann-fold domains"/>
    <property type="match status" value="1"/>
</dbReference>
<dbReference type="GO" id="GO:0016616">
    <property type="term" value="F:oxidoreductase activity, acting on the CH-OH group of donors, NAD or NADP as acceptor"/>
    <property type="evidence" value="ECO:0007669"/>
    <property type="project" value="TreeGrafter"/>
</dbReference>
<dbReference type="PROSITE" id="PS00061">
    <property type="entry name" value="ADH_SHORT"/>
    <property type="match status" value="1"/>
</dbReference>
<dbReference type="AlphaFoldDB" id="A0A2K8Z3G7"/>
<evidence type="ECO:0000256" key="2">
    <source>
        <dbReference type="ARBA" id="ARBA00023002"/>
    </source>
</evidence>
<evidence type="ECO:0000259" key="3">
    <source>
        <dbReference type="SMART" id="SM00822"/>
    </source>
</evidence>
<keyword evidence="5" id="KW-1185">Reference proteome</keyword>
<dbReference type="OrthoDB" id="9788235at2"/>
<dbReference type="PRINTS" id="PR00080">
    <property type="entry name" value="SDRFAMILY"/>
</dbReference>
<dbReference type="InterPro" id="IPR002347">
    <property type="entry name" value="SDR_fam"/>
</dbReference>
<comment type="similarity">
    <text evidence="1">Belongs to the short-chain dehydrogenases/reductases (SDR) family.</text>
</comment>
<name>A0A2K8Z3G7_9BACT</name>
<keyword evidence="2" id="KW-0560">Oxidoreductase</keyword>
<dbReference type="EMBL" id="CP025096">
    <property type="protein sequence ID" value="AUD04427.1"/>
    <property type="molecule type" value="Genomic_DNA"/>
</dbReference>
<reference evidence="4 5" key="1">
    <citation type="submission" date="2017-11" db="EMBL/GenBank/DDBJ databases">
        <title>Taxonomic description and genome sequences of Spirosoma HA7 sp. nov., isolated from pollen microhabitat of Corylus avellana.</title>
        <authorList>
            <person name="Ambika Manirajan B."/>
            <person name="Suarez C."/>
            <person name="Ratering S."/>
            <person name="Geissler-Plaum R."/>
            <person name="Cardinale M."/>
            <person name="Sylvia S."/>
        </authorList>
    </citation>
    <scope>NUCLEOTIDE SEQUENCE [LARGE SCALE GENOMIC DNA]</scope>
    <source>
        <strain evidence="4 5">HA7</strain>
    </source>
</reference>
<dbReference type="SMART" id="SM00822">
    <property type="entry name" value="PKS_KR"/>
    <property type="match status" value="1"/>
</dbReference>
<feature type="domain" description="Ketoreductase" evidence="3">
    <location>
        <begin position="4"/>
        <end position="186"/>
    </location>
</feature>
<dbReference type="GO" id="GO:0030497">
    <property type="term" value="P:fatty acid elongation"/>
    <property type="evidence" value="ECO:0007669"/>
    <property type="project" value="TreeGrafter"/>
</dbReference>
<dbReference type="PANTHER" id="PTHR42760:SF40">
    <property type="entry name" value="3-OXOACYL-[ACYL-CARRIER-PROTEIN] REDUCTASE, CHLOROPLASTIC"/>
    <property type="match status" value="1"/>
</dbReference>
<dbReference type="FunFam" id="3.40.50.720:FF:000173">
    <property type="entry name" value="3-oxoacyl-[acyl-carrier protein] reductase"/>
    <property type="match status" value="1"/>
</dbReference>
<gene>
    <name evidence="4" type="ORF">CWM47_22825</name>
</gene>
<dbReference type="RefSeq" id="WP_100990493.1">
    <property type="nucleotide sequence ID" value="NZ_CP025096.1"/>
</dbReference>
<evidence type="ECO:0000313" key="5">
    <source>
        <dbReference type="Proteomes" id="UP000232883"/>
    </source>
</evidence>
<dbReference type="InterPro" id="IPR057326">
    <property type="entry name" value="KR_dom"/>
</dbReference>
<evidence type="ECO:0000313" key="4">
    <source>
        <dbReference type="EMBL" id="AUD04427.1"/>
    </source>
</evidence>
<dbReference type="Proteomes" id="UP000232883">
    <property type="component" value="Chromosome"/>
</dbReference>
<dbReference type="InterPro" id="IPR036291">
    <property type="entry name" value="NAD(P)-bd_dom_sf"/>
</dbReference>
<sequence length="248" mass="26700">MNEQIILVTGGSRGIGRSICLTLAERGCTVLFTYLSSADKALSLIAEIDALNGGRAYGYQCDMSDLKQVQALAARFRKEHGRLSGLVNNAGILGDGKPFLMGNDDNWWNVMRTNVGSVTNTCRIMLPLFIAQRRGRIINMTSISGQKGNAGQSAYSASKSAIVTFSKTLAKEVTRFGISVNCVSPGLIETDMTADVPDEYVASRLTNMPMKRKGNVEEVANLVAYLLCDAPNYMVGQELTIDGGLAIS</sequence>
<dbReference type="PRINTS" id="PR00081">
    <property type="entry name" value="GDHRDH"/>
</dbReference>
<dbReference type="InterPro" id="IPR020904">
    <property type="entry name" value="Sc_DH/Rdtase_CS"/>
</dbReference>
<dbReference type="PANTHER" id="PTHR42760">
    <property type="entry name" value="SHORT-CHAIN DEHYDROGENASES/REDUCTASES FAMILY MEMBER"/>
    <property type="match status" value="1"/>
</dbReference>
<accession>A0A2K8Z3G7</accession>
<organism evidence="4 5">
    <name type="scientific">Spirosoma pollinicola</name>
    <dbReference type="NCBI Taxonomy" id="2057025"/>
    <lineage>
        <taxon>Bacteria</taxon>
        <taxon>Pseudomonadati</taxon>
        <taxon>Bacteroidota</taxon>
        <taxon>Cytophagia</taxon>
        <taxon>Cytophagales</taxon>
        <taxon>Cytophagaceae</taxon>
        <taxon>Spirosoma</taxon>
    </lineage>
</organism>
<protein>
    <submittedName>
        <fullName evidence="4">3-oxoacyl-ACP reductase</fullName>
    </submittedName>
</protein>
<proteinExistence type="inferred from homology"/>
<evidence type="ECO:0000256" key="1">
    <source>
        <dbReference type="ARBA" id="ARBA00006484"/>
    </source>
</evidence>
<dbReference type="KEGG" id="spir:CWM47_22825"/>